<accession>A0ABR7N0U7</accession>
<feature type="transmembrane region" description="Helical" evidence="2">
    <location>
        <begin position="21"/>
        <end position="39"/>
    </location>
</feature>
<sequence>MLRKIRRFYWKQRDRGLGRQTVMAAVGAALFLMIILGAVTKNVIMPKNESQKNVARTETASGTAIGAEPASGGGVAIENIETGVESEGEKTDSTADDSNNDVSVDMTDLEPFLGFMSETAYEELKTQLVQRCQERNCSSVRKLTYQQTQAFDVTSFILLTDGSVYQCNYNLKSCQVSISKTDYTEVQINQMKEKQLQEERKSETGY</sequence>
<dbReference type="Proteomes" id="UP000606193">
    <property type="component" value="Unassembled WGS sequence"/>
</dbReference>
<keyword evidence="2" id="KW-0472">Membrane</keyword>
<keyword evidence="4" id="KW-1185">Reference proteome</keyword>
<keyword evidence="2" id="KW-0812">Transmembrane</keyword>
<organism evidence="3 4">
    <name type="scientific">Jutongia huaianensis</name>
    <dbReference type="NCBI Taxonomy" id="2763668"/>
    <lineage>
        <taxon>Bacteria</taxon>
        <taxon>Bacillati</taxon>
        <taxon>Bacillota</taxon>
        <taxon>Clostridia</taxon>
        <taxon>Lachnospirales</taxon>
        <taxon>Lachnospiraceae</taxon>
        <taxon>Jutongia</taxon>
    </lineage>
</organism>
<evidence type="ECO:0000256" key="1">
    <source>
        <dbReference type="SAM" id="MobiDB-lite"/>
    </source>
</evidence>
<reference evidence="3 4" key="1">
    <citation type="submission" date="2020-08" db="EMBL/GenBank/DDBJ databases">
        <title>Genome public.</title>
        <authorList>
            <person name="Liu C."/>
            <person name="Sun Q."/>
        </authorList>
    </citation>
    <scope>NUCLEOTIDE SEQUENCE [LARGE SCALE GENOMIC DNA]</scope>
    <source>
        <strain evidence="3 4">NSJ-37</strain>
    </source>
</reference>
<dbReference type="RefSeq" id="WP_249297711.1">
    <property type="nucleotide sequence ID" value="NZ_JACRSX010000005.1"/>
</dbReference>
<name>A0ABR7N0U7_9FIRM</name>
<evidence type="ECO:0000313" key="4">
    <source>
        <dbReference type="Proteomes" id="UP000606193"/>
    </source>
</evidence>
<dbReference type="EMBL" id="JACRSX010000005">
    <property type="protein sequence ID" value="MBC8562225.1"/>
    <property type="molecule type" value="Genomic_DNA"/>
</dbReference>
<gene>
    <name evidence="3" type="ORF">H8704_06220</name>
</gene>
<keyword evidence="2" id="KW-1133">Transmembrane helix</keyword>
<evidence type="ECO:0000313" key="3">
    <source>
        <dbReference type="EMBL" id="MBC8562225.1"/>
    </source>
</evidence>
<proteinExistence type="predicted"/>
<evidence type="ECO:0000256" key="2">
    <source>
        <dbReference type="SAM" id="Phobius"/>
    </source>
</evidence>
<protein>
    <submittedName>
        <fullName evidence="3">Uncharacterized protein</fullName>
    </submittedName>
</protein>
<comment type="caution">
    <text evidence="3">The sequence shown here is derived from an EMBL/GenBank/DDBJ whole genome shotgun (WGS) entry which is preliminary data.</text>
</comment>
<feature type="region of interest" description="Disordered" evidence="1">
    <location>
        <begin position="83"/>
        <end position="103"/>
    </location>
</feature>